<name>A0A8X6LVB2_TRICU</name>
<evidence type="ECO:0000313" key="2">
    <source>
        <dbReference type="Proteomes" id="UP000887116"/>
    </source>
</evidence>
<dbReference type="Proteomes" id="UP000887116">
    <property type="component" value="Unassembled WGS sequence"/>
</dbReference>
<keyword evidence="2" id="KW-1185">Reference proteome</keyword>
<dbReference type="EMBL" id="BMAO01008157">
    <property type="protein sequence ID" value="GFR21309.1"/>
    <property type="molecule type" value="Genomic_DNA"/>
</dbReference>
<proteinExistence type="predicted"/>
<evidence type="ECO:0000313" key="1">
    <source>
        <dbReference type="EMBL" id="GFR21309.1"/>
    </source>
</evidence>
<sequence length="175" mass="19416">MSRKDIGITGDYSDEGSKVLKGRDDQAHCFCIGRAAFGSASPPAENASPPENIPTPPAKRLVESLHERPDTPLERVDPSVLMTEVHVEVTSSLPTPPLMTRCDKSTQTYSPRLELYKRLLERPHLLPNKSLAIQPETPVQQPPAIVLFVPDHHSVLKFGTRRFIIKPNPVKSVNK</sequence>
<organism evidence="1 2">
    <name type="scientific">Trichonephila clavata</name>
    <name type="common">Joro spider</name>
    <name type="synonym">Nephila clavata</name>
    <dbReference type="NCBI Taxonomy" id="2740835"/>
    <lineage>
        <taxon>Eukaryota</taxon>
        <taxon>Metazoa</taxon>
        <taxon>Ecdysozoa</taxon>
        <taxon>Arthropoda</taxon>
        <taxon>Chelicerata</taxon>
        <taxon>Arachnida</taxon>
        <taxon>Araneae</taxon>
        <taxon>Araneomorphae</taxon>
        <taxon>Entelegynae</taxon>
        <taxon>Araneoidea</taxon>
        <taxon>Nephilidae</taxon>
        <taxon>Trichonephila</taxon>
    </lineage>
</organism>
<gene>
    <name evidence="1" type="ORF">TNCT_722201</name>
</gene>
<comment type="caution">
    <text evidence="1">The sequence shown here is derived from an EMBL/GenBank/DDBJ whole genome shotgun (WGS) entry which is preliminary data.</text>
</comment>
<protein>
    <submittedName>
        <fullName evidence="1">Uncharacterized protein</fullName>
    </submittedName>
</protein>
<accession>A0A8X6LVB2</accession>
<reference evidence="1" key="1">
    <citation type="submission" date="2020-07" db="EMBL/GenBank/DDBJ databases">
        <title>Multicomponent nature underlies the extraordinary mechanical properties of spider dragline silk.</title>
        <authorList>
            <person name="Kono N."/>
            <person name="Nakamura H."/>
            <person name="Mori M."/>
            <person name="Yoshida Y."/>
            <person name="Ohtoshi R."/>
            <person name="Malay A.D."/>
            <person name="Moran D.A.P."/>
            <person name="Tomita M."/>
            <person name="Numata K."/>
            <person name="Arakawa K."/>
        </authorList>
    </citation>
    <scope>NUCLEOTIDE SEQUENCE</scope>
</reference>
<dbReference type="AlphaFoldDB" id="A0A8X6LVB2"/>